<dbReference type="InterPro" id="IPR013766">
    <property type="entry name" value="Thioredoxin_domain"/>
</dbReference>
<dbReference type="SUPFAM" id="SSF52833">
    <property type="entry name" value="Thioredoxin-like"/>
    <property type="match status" value="1"/>
</dbReference>
<dbReference type="AlphaFoldDB" id="A0A0Q3QU52"/>
<dbReference type="Proteomes" id="UP000050996">
    <property type="component" value="Unassembled WGS sequence"/>
</dbReference>
<keyword evidence="3" id="KW-1185">Reference proteome</keyword>
<accession>A0A0Q3QU52</accession>
<dbReference type="EMBL" id="LJIX01000006">
    <property type="protein sequence ID" value="KQL21112.1"/>
    <property type="molecule type" value="Genomic_DNA"/>
</dbReference>
<gene>
    <name evidence="2" type="ORF">AN957_22760</name>
</gene>
<evidence type="ECO:0000313" key="3">
    <source>
        <dbReference type="Proteomes" id="UP000050996"/>
    </source>
</evidence>
<evidence type="ECO:0000259" key="1">
    <source>
        <dbReference type="Pfam" id="PF00085"/>
    </source>
</evidence>
<dbReference type="Gene3D" id="3.40.30.10">
    <property type="entry name" value="Glutaredoxin"/>
    <property type="match status" value="1"/>
</dbReference>
<evidence type="ECO:0000313" key="2">
    <source>
        <dbReference type="EMBL" id="KQL21112.1"/>
    </source>
</evidence>
<dbReference type="PATRIC" id="fig|1637975.4.peg.4547"/>
<dbReference type="STRING" id="1637975.AN957_22760"/>
<organism evidence="2 3">
    <name type="scientific">Cytobacillus solani</name>
    <dbReference type="NCBI Taxonomy" id="1637975"/>
    <lineage>
        <taxon>Bacteria</taxon>
        <taxon>Bacillati</taxon>
        <taxon>Bacillota</taxon>
        <taxon>Bacilli</taxon>
        <taxon>Bacillales</taxon>
        <taxon>Bacillaceae</taxon>
        <taxon>Cytobacillus</taxon>
    </lineage>
</organism>
<dbReference type="RefSeq" id="WP_056686153.1">
    <property type="nucleotide sequence ID" value="NZ_LJIX01000006.1"/>
</dbReference>
<reference evidence="2 3" key="1">
    <citation type="submission" date="2015-09" db="EMBL/GenBank/DDBJ databases">
        <title>Genome sequencing project for genomic taxonomy and phylogenomics of Bacillus-like bacteria.</title>
        <authorList>
            <person name="Liu B."/>
            <person name="Wang J."/>
            <person name="Zhu Y."/>
            <person name="Liu G."/>
            <person name="Chen Q."/>
            <person name="Chen Z."/>
            <person name="Lan J."/>
            <person name="Che J."/>
            <person name="Ge C."/>
            <person name="Shi H."/>
            <person name="Pan Z."/>
            <person name="Liu X."/>
        </authorList>
    </citation>
    <scope>NUCLEOTIDE SEQUENCE [LARGE SCALE GENOMIC DNA]</scope>
    <source>
        <strain evidence="2 3">FJAT-18043</strain>
    </source>
</reference>
<sequence>MQEWSRKMISEALAGDQVSLIYLYTPLCGTCQVAGKMMTVIKELLPNLPIGKTDLNYMPDVAEKWEIESVPCLLIFKKGMLEEKVYAFQSVPYLLNKIKSLI</sequence>
<comment type="caution">
    <text evidence="2">The sequence shown here is derived from an EMBL/GenBank/DDBJ whole genome shotgun (WGS) entry which is preliminary data.</text>
</comment>
<dbReference type="CDD" id="cd02947">
    <property type="entry name" value="TRX_family"/>
    <property type="match status" value="1"/>
</dbReference>
<proteinExistence type="predicted"/>
<protein>
    <submittedName>
        <fullName evidence="2">Thioredoxin</fullName>
    </submittedName>
</protein>
<dbReference type="Pfam" id="PF00085">
    <property type="entry name" value="Thioredoxin"/>
    <property type="match status" value="1"/>
</dbReference>
<name>A0A0Q3QU52_9BACI</name>
<feature type="domain" description="Thioredoxin" evidence="1">
    <location>
        <begin position="12"/>
        <end position="90"/>
    </location>
</feature>
<dbReference type="InterPro" id="IPR036249">
    <property type="entry name" value="Thioredoxin-like_sf"/>
</dbReference>